<dbReference type="AlphaFoldDB" id="A0A853CWP0"/>
<dbReference type="Gene3D" id="3.30.360.10">
    <property type="entry name" value="Dihydrodipicolinate Reductase, domain 2"/>
    <property type="match status" value="1"/>
</dbReference>
<evidence type="ECO:0000313" key="4">
    <source>
        <dbReference type="EMBL" id="NYJ25057.1"/>
    </source>
</evidence>
<dbReference type="Pfam" id="PF22725">
    <property type="entry name" value="GFO_IDH_MocA_C3"/>
    <property type="match status" value="1"/>
</dbReference>
<organism evidence="4 5">
    <name type="scientific">Leifsonia shinshuensis</name>
    <dbReference type="NCBI Taxonomy" id="150026"/>
    <lineage>
        <taxon>Bacteria</taxon>
        <taxon>Bacillati</taxon>
        <taxon>Actinomycetota</taxon>
        <taxon>Actinomycetes</taxon>
        <taxon>Micrococcales</taxon>
        <taxon>Microbacteriaceae</taxon>
        <taxon>Leifsonia</taxon>
    </lineage>
</organism>
<proteinExistence type="predicted"/>
<dbReference type="InterPro" id="IPR000683">
    <property type="entry name" value="Gfo/Idh/MocA-like_OxRdtase_N"/>
</dbReference>
<dbReference type="Gene3D" id="3.40.50.720">
    <property type="entry name" value="NAD(P)-binding Rossmann-like Domain"/>
    <property type="match status" value="1"/>
</dbReference>
<dbReference type="SUPFAM" id="SSF51735">
    <property type="entry name" value="NAD(P)-binding Rossmann-fold domains"/>
    <property type="match status" value="1"/>
</dbReference>
<dbReference type="PANTHER" id="PTHR43377">
    <property type="entry name" value="BILIVERDIN REDUCTASE A"/>
    <property type="match status" value="1"/>
</dbReference>
<feature type="domain" description="GFO/IDH/MocA-like oxidoreductase" evidence="3">
    <location>
        <begin position="126"/>
        <end position="235"/>
    </location>
</feature>
<dbReference type="Proteomes" id="UP000578352">
    <property type="component" value="Unassembled WGS sequence"/>
</dbReference>
<protein>
    <submittedName>
        <fullName evidence="4">Putative dehydrogenase</fullName>
    </submittedName>
</protein>
<dbReference type="InterPro" id="IPR036291">
    <property type="entry name" value="NAD(P)-bd_dom_sf"/>
</dbReference>
<sequence length="338" mass="36565">MAGLRYGVVGLGVMGRNHARVLRELEDVELVGVVDPFAAHDDRLAVPVHAELDSLLEAGIDAAVVAVPTTMHVEVALRLAEAGVHALVEKPIAADLDGAHRMTEAFAERGLVGAVGHIERFNPALQNLRTRLEAGELGTVYQIATRRQGPFPVRIADVGVIKDLATHDIDLTAWLAQSPFQTVYASTSRRSGRPHEDMVAFNGHLHDGIITNHLVNWLSPMKERVTVVTGERGAFVADTISGDLTFYENGTVETEWDAVTAFRGVAEGSVIRYALKKREPLRIEHEAFRDAIVNGTPGIVTMAEGTTTLGVAEAVVRSAAEEREIAIESVLDENRAGR</sequence>
<dbReference type="PANTHER" id="PTHR43377:SF1">
    <property type="entry name" value="BILIVERDIN REDUCTASE A"/>
    <property type="match status" value="1"/>
</dbReference>
<dbReference type="InterPro" id="IPR051450">
    <property type="entry name" value="Gfo/Idh/MocA_Oxidoreductases"/>
</dbReference>
<evidence type="ECO:0000313" key="5">
    <source>
        <dbReference type="Proteomes" id="UP000578352"/>
    </source>
</evidence>
<accession>A0A853CWP0</accession>
<dbReference type="InterPro" id="IPR055170">
    <property type="entry name" value="GFO_IDH_MocA-like_dom"/>
</dbReference>
<gene>
    <name evidence="4" type="ORF">HNR13_003344</name>
</gene>
<dbReference type="SUPFAM" id="SSF55347">
    <property type="entry name" value="Glyceraldehyde-3-phosphate dehydrogenase-like, C-terminal domain"/>
    <property type="match status" value="1"/>
</dbReference>
<dbReference type="RefSeq" id="WP_179607607.1">
    <property type="nucleotide sequence ID" value="NZ_BAABEH010000001.1"/>
</dbReference>
<comment type="caution">
    <text evidence="4">The sequence shown here is derived from an EMBL/GenBank/DDBJ whole genome shotgun (WGS) entry which is preliminary data.</text>
</comment>
<evidence type="ECO:0000259" key="2">
    <source>
        <dbReference type="Pfam" id="PF01408"/>
    </source>
</evidence>
<keyword evidence="1" id="KW-0520">NAD</keyword>
<dbReference type="Pfam" id="PF01408">
    <property type="entry name" value="GFO_IDH_MocA"/>
    <property type="match status" value="1"/>
</dbReference>
<reference evidence="4 5" key="1">
    <citation type="submission" date="2020-07" db="EMBL/GenBank/DDBJ databases">
        <title>Sequencing the genomes of 1000 actinobacteria strains.</title>
        <authorList>
            <person name="Klenk H.-P."/>
        </authorList>
    </citation>
    <scope>NUCLEOTIDE SEQUENCE [LARGE SCALE GENOMIC DNA]</scope>
    <source>
        <strain evidence="4 5">DSM 15165</strain>
    </source>
</reference>
<dbReference type="GO" id="GO:0000166">
    <property type="term" value="F:nucleotide binding"/>
    <property type="evidence" value="ECO:0007669"/>
    <property type="project" value="InterPro"/>
</dbReference>
<name>A0A853CWP0_9MICO</name>
<evidence type="ECO:0000256" key="1">
    <source>
        <dbReference type="ARBA" id="ARBA00023027"/>
    </source>
</evidence>
<evidence type="ECO:0000259" key="3">
    <source>
        <dbReference type="Pfam" id="PF22725"/>
    </source>
</evidence>
<dbReference type="EMBL" id="JACCFL010000001">
    <property type="protein sequence ID" value="NYJ25057.1"/>
    <property type="molecule type" value="Genomic_DNA"/>
</dbReference>
<feature type="domain" description="Gfo/Idh/MocA-like oxidoreductase N-terminal" evidence="2">
    <location>
        <begin position="4"/>
        <end position="117"/>
    </location>
</feature>